<dbReference type="EMBL" id="MU630568">
    <property type="protein sequence ID" value="KAJ1253869.1"/>
    <property type="molecule type" value="Genomic_DNA"/>
</dbReference>
<gene>
    <name evidence="2" type="ORF">BS78_K165200</name>
</gene>
<protein>
    <submittedName>
        <fullName evidence="2">Uncharacterized protein</fullName>
    </submittedName>
</protein>
<organism evidence="2 3">
    <name type="scientific">Paspalum vaginatum</name>
    <name type="common">seashore paspalum</name>
    <dbReference type="NCBI Taxonomy" id="158149"/>
    <lineage>
        <taxon>Eukaryota</taxon>
        <taxon>Viridiplantae</taxon>
        <taxon>Streptophyta</taxon>
        <taxon>Embryophyta</taxon>
        <taxon>Tracheophyta</taxon>
        <taxon>Spermatophyta</taxon>
        <taxon>Magnoliopsida</taxon>
        <taxon>Liliopsida</taxon>
        <taxon>Poales</taxon>
        <taxon>Poaceae</taxon>
        <taxon>PACMAD clade</taxon>
        <taxon>Panicoideae</taxon>
        <taxon>Andropogonodae</taxon>
        <taxon>Paspaleae</taxon>
        <taxon>Paspalinae</taxon>
        <taxon>Paspalum</taxon>
    </lineage>
</organism>
<feature type="compositionally biased region" description="Gly residues" evidence="1">
    <location>
        <begin position="63"/>
        <end position="72"/>
    </location>
</feature>
<evidence type="ECO:0000313" key="2">
    <source>
        <dbReference type="EMBL" id="KAJ1253869.1"/>
    </source>
</evidence>
<name>A0A9W8CCA2_9POAL</name>
<evidence type="ECO:0000313" key="3">
    <source>
        <dbReference type="Proteomes" id="UP001164776"/>
    </source>
</evidence>
<feature type="region of interest" description="Disordered" evidence="1">
    <location>
        <begin position="1"/>
        <end position="84"/>
    </location>
</feature>
<feature type="compositionally biased region" description="Basic residues" evidence="1">
    <location>
        <begin position="48"/>
        <end position="62"/>
    </location>
</feature>
<dbReference type="Proteomes" id="UP001164776">
    <property type="component" value="Unassembled WGS sequence"/>
</dbReference>
<sequence length="128" mass="13338">MHGGDQNRGADDDADGRPPPPRQDASSIRDRVSFSSSSRPRPSCWGRLKIRRIGRSSTHGRRSGIGGGGGDENGTTTPAAAAAASSRACLGGGRGARCGCRAVPDAAVGARSLLQRNDFYCDDCNTHR</sequence>
<reference evidence="2 3" key="1">
    <citation type="submission" date="2022-10" db="EMBL/GenBank/DDBJ databases">
        <title>WGS assembly of Paspalum vaginatum 540-79.</title>
        <authorList>
            <person name="Sun G."/>
            <person name="Wase N."/>
            <person name="Shu S."/>
            <person name="Jenkins J."/>
            <person name="Zhou B."/>
            <person name="Torres-Rodriguez J."/>
            <person name="Chen C."/>
            <person name="Sandor L."/>
            <person name="Plott C."/>
            <person name="Yoshinga Y."/>
            <person name="Daum C."/>
            <person name="Qi P."/>
            <person name="Barry K."/>
            <person name="Lipzen A."/>
            <person name="Berry L."/>
            <person name="Pedersen C."/>
            <person name="Gottilla T."/>
            <person name="Foltz A."/>
            <person name="Yu H."/>
            <person name="O'Malley R."/>
            <person name="Zhang C."/>
            <person name="Devos K."/>
            <person name="Sigmon B."/>
            <person name="Yu B."/>
            <person name="Obata T."/>
            <person name="Schmutz J."/>
            <person name="Schnable J."/>
        </authorList>
    </citation>
    <scope>NUCLEOTIDE SEQUENCE [LARGE SCALE GENOMIC DNA]</scope>
    <source>
        <strain evidence="3">cv. 540-79</strain>
    </source>
</reference>
<evidence type="ECO:0000256" key="1">
    <source>
        <dbReference type="SAM" id="MobiDB-lite"/>
    </source>
</evidence>
<comment type="caution">
    <text evidence="2">The sequence shown here is derived from an EMBL/GenBank/DDBJ whole genome shotgun (WGS) entry which is preliminary data.</text>
</comment>
<keyword evidence="3" id="KW-1185">Reference proteome</keyword>
<feature type="compositionally biased region" description="Low complexity" evidence="1">
    <location>
        <begin position="33"/>
        <end position="43"/>
    </location>
</feature>
<proteinExistence type="predicted"/>
<accession>A0A9W8CCA2</accession>
<dbReference type="AlphaFoldDB" id="A0A9W8CCA2"/>